<evidence type="ECO:0000313" key="3">
    <source>
        <dbReference type="Proteomes" id="UP000032289"/>
    </source>
</evidence>
<comment type="caution">
    <text evidence="2">The sequence shown here is derived from an EMBL/GenBank/DDBJ whole genome shotgun (WGS) entry which is preliminary data.</text>
</comment>
<accession>A0A0D1LS87</accession>
<keyword evidence="1" id="KW-0472">Membrane</keyword>
<gene>
    <name evidence="2" type="ORF">ab3b_01706</name>
</gene>
<dbReference type="RefSeq" id="WP_010370915.1">
    <property type="nucleotide sequence ID" value="NZ_BJEF01000007.1"/>
</dbReference>
<keyword evidence="1" id="KW-0812">Transmembrane</keyword>
<evidence type="ECO:0000313" key="2">
    <source>
        <dbReference type="EMBL" id="KIU22920.1"/>
    </source>
</evidence>
<keyword evidence="1" id="KW-1133">Transmembrane helix</keyword>
<sequence length="280" mass="30904">MAEENTVTGLTPTETDKNTALYMYGIFDRKENLEKNISDANAEVAEYGAQIKNGEAILKQYTYGKTLLLQNSKVVAAIAYIMFITVATSVEYVGLILGIVVAGAIVWGYTKFKTRGVKEYVANAREQSQLWQNQSNRYQSLLNEFLHDEEVASALAIWPHDMQTSFDAANVFDLIRVGRADSLKEGFNIWSTVSHQQRMEQLQGQSVNLLNNMNGNMKQMAQQQQVVIRKIDEQIVSARANTKSLIAAQAASTAAIVSSIGAASVNNENAIASAARSLRR</sequence>
<dbReference type="GeneID" id="66962959"/>
<dbReference type="EMBL" id="JWHT01000038">
    <property type="protein sequence ID" value="KIU22920.1"/>
    <property type="molecule type" value="Genomic_DNA"/>
</dbReference>
<evidence type="ECO:0000256" key="1">
    <source>
        <dbReference type="SAM" id="Phobius"/>
    </source>
</evidence>
<feature type="transmembrane region" description="Helical" evidence="1">
    <location>
        <begin position="92"/>
        <end position="110"/>
    </location>
</feature>
<organism evidence="2 3">
    <name type="scientific">Weissella cibaria</name>
    <dbReference type="NCBI Taxonomy" id="137591"/>
    <lineage>
        <taxon>Bacteria</taxon>
        <taxon>Bacillati</taxon>
        <taxon>Bacillota</taxon>
        <taxon>Bacilli</taxon>
        <taxon>Lactobacillales</taxon>
        <taxon>Lactobacillaceae</taxon>
        <taxon>Weissella</taxon>
    </lineage>
</organism>
<feature type="transmembrane region" description="Helical" evidence="1">
    <location>
        <begin position="67"/>
        <end position="86"/>
    </location>
</feature>
<dbReference type="AlphaFoldDB" id="A0A0D1LS87"/>
<protein>
    <submittedName>
        <fullName evidence="2">Uncharacterized protein</fullName>
    </submittedName>
</protein>
<reference evidence="2 3" key="1">
    <citation type="journal article" date="2015" name="Microbiology (Mosc.)">
        <title>Genomics of the Weissella cibaria species with an examination of its metabolic traits.</title>
        <authorList>
            <person name="Lynch K.M."/>
            <person name="Lucid A."/>
            <person name="Arendt E.K."/>
            <person name="Sleator R.D."/>
            <person name="Lucey B."/>
            <person name="Coffey A."/>
        </authorList>
    </citation>
    <scope>NUCLEOTIDE SEQUENCE [LARGE SCALE GENOMIC DNA]</scope>
    <source>
        <strain evidence="2 3">AB3b</strain>
    </source>
</reference>
<dbReference type="Proteomes" id="UP000032289">
    <property type="component" value="Unassembled WGS sequence"/>
</dbReference>
<name>A0A0D1LS87_9LACO</name>
<proteinExistence type="predicted"/>
<dbReference type="PATRIC" id="fig|137591.24.peg.1655"/>